<comment type="caution">
    <text evidence="3">The sequence shown here is derived from an EMBL/GenBank/DDBJ whole genome shotgun (WGS) entry which is preliminary data.</text>
</comment>
<organism evidence="3 4">
    <name type="scientific">Penicillium canescens</name>
    <dbReference type="NCBI Taxonomy" id="5083"/>
    <lineage>
        <taxon>Eukaryota</taxon>
        <taxon>Fungi</taxon>
        <taxon>Dikarya</taxon>
        <taxon>Ascomycota</taxon>
        <taxon>Pezizomycotina</taxon>
        <taxon>Eurotiomycetes</taxon>
        <taxon>Eurotiomycetidae</taxon>
        <taxon>Eurotiales</taxon>
        <taxon>Aspergillaceae</taxon>
        <taxon>Penicillium</taxon>
    </lineage>
</organism>
<keyword evidence="4" id="KW-1185">Reference proteome</keyword>
<feature type="compositionally biased region" description="Polar residues" evidence="2">
    <location>
        <begin position="157"/>
        <end position="169"/>
    </location>
</feature>
<sequence length="169" mass="18895">MAMDYMEISSTEEVPKGKELKMHKKRDSVSARQHSHDKGIVKSDGSGASGPARTDEEESGSFTAKIRELECANHRMKNELGRSSIHLQESLDENRTLHAKIRRLQDELDSSSSRATHLEDELVRATNGITEAMQVLQDHQTQERSRPNLHGCRQGESGDSTADFQLPAQ</sequence>
<keyword evidence="1" id="KW-0175">Coiled coil</keyword>
<reference evidence="3" key="1">
    <citation type="journal article" date="2023" name="IMA Fungus">
        <title>Comparative genomic study of the Penicillium genus elucidates a diverse pangenome and 15 lateral gene transfer events.</title>
        <authorList>
            <person name="Petersen C."/>
            <person name="Sorensen T."/>
            <person name="Nielsen M.R."/>
            <person name="Sondergaard T.E."/>
            <person name="Sorensen J.L."/>
            <person name="Fitzpatrick D.A."/>
            <person name="Frisvad J.C."/>
            <person name="Nielsen K.L."/>
        </authorList>
    </citation>
    <scope>NUCLEOTIDE SEQUENCE</scope>
    <source>
        <strain evidence="3">IBT 15450</strain>
    </source>
</reference>
<accession>A0AAD6IC46</accession>
<reference evidence="3" key="2">
    <citation type="submission" date="2023-01" db="EMBL/GenBank/DDBJ databases">
        <authorList>
            <person name="Petersen C."/>
        </authorList>
    </citation>
    <scope>NUCLEOTIDE SEQUENCE</scope>
    <source>
        <strain evidence="3">IBT 15450</strain>
    </source>
</reference>
<gene>
    <name evidence="3" type="ORF">N7460_007603</name>
</gene>
<evidence type="ECO:0000256" key="1">
    <source>
        <dbReference type="SAM" id="Coils"/>
    </source>
</evidence>
<feature type="region of interest" description="Disordered" evidence="2">
    <location>
        <begin position="137"/>
        <end position="169"/>
    </location>
</feature>
<dbReference type="EMBL" id="JAQJZL010000008">
    <property type="protein sequence ID" value="KAJ6038886.1"/>
    <property type="molecule type" value="Genomic_DNA"/>
</dbReference>
<proteinExistence type="predicted"/>
<name>A0AAD6IC46_PENCN</name>
<feature type="region of interest" description="Disordered" evidence="2">
    <location>
        <begin position="1"/>
        <end position="62"/>
    </location>
</feature>
<dbReference type="Proteomes" id="UP001219568">
    <property type="component" value="Unassembled WGS sequence"/>
</dbReference>
<protein>
    <submittedName>
        <fullName evidence="3">Uncharacterized protein</fullName>
    </submittedName>
</protein>
<evidence type="ECO:0000256" key="2">
    <source>
        <dbReference type="SAM" id="MobiDB-lite"/>
    </source>
</evidence>
<feature type="coiled-coil region" evidence="1">
    <location>
        <begin position="87"/>
        <end position="121"/>
    </location>
</feature>
<evidence type="ECO:0000313" key="4">
    <source>
        <dbReference type="Proteomes" id="UP001219568"/>
    </source>
</evidence>
<dbReference type="AlphaFoldDB" id="A0AAD6IC46"/>
<evidence type="ECO:0000313" key="3">
    <source>
        <dbReference type="EMBL" id="KAJ6038886.1"/>
    </source>
</evidence>